<comment type="caution">
    <text evidence="1">The sequence shown here is derived from an EMBL/GenBank/DDBJ whole genome shotgun (WGS) entry which is preliminary data.</text>
</comment>
<proteinExistence type="predicted"/>
<gene>
    <name evidence="1" type="ORF">N3K66_002655</name>
</gene>
<evidence type="ECO:0000313" key="2">
    <source>
        <dbReference type="Proteomes" id="UP001163324"/>
    </source>
</evidence>
<dbReference type="Proteomes" id="UP001163324">
    <property type="component" value="Chromosome 2"/>
</dbReference>
<accession>A0ACC0VC07</accession>
<sequence length="414" mass="43142">MAATSPSPPPPSSPSALASSDRGTTPNPEPSLPSYGSPQPSEAHTHTTTTTAVPDVNDRFANAPEVAPDQDAFANAPEVVAHNEKQLLPPGYKPADSAGLIPSDYNESADNAPEPVSTLGGSGAAAAPGGGEGGSRGAGKVCGLKRKTFFIVLAAAIVLVIGAIVGGVLGGLYASGKMPGSSDDGSSGDYDDVPWAPQKTGPIEPSERNMAAALSLRGSDEAQNLRVFYQDLNQSRILYRTVDDDEPGSEQALDLDIEPSWGTPLAATGLSAGDRMAQIFYISLEKDTYDITQATLNCTRDPCAIKSNHVISANVSAAVSESSQLGALRLLDEDRDRVRVYYQDTSKSIWALAADGNGNMEWSSNHVIGNAYPGTSLVATGPNATAISLYFVSNKSERLRQVEYDDSLGPSSGK</sequence>
<dbReference type="EMBL" id="CM047941">
    <property type="protein sequence ID" value="KAI9903303.1"/>
    <property type="molecule type" value="Genomic_DNA"/>
</dbReference>
<name>A0ACC0VC07_9HYPO</name>
<reference evidence="1" key="1">
    <citation type="submission" date="2022-10" db="EMBL/GenBank/DDBJ databases">
        <title>Complete Genome of Trichothecium roseum strain YXFP-22015, a Plant Pathogen Isolated from Citrus.</title>
        <authorList>
            <person name="Wang Y."/>
            <person name="Zhu L."/>
        </authorList>
    </citation>
    <scope>NUCLEOTIDE SEQUENCE</scope>
    <source>
        <strain evidence="1">YXFP-22015</strain>
    </source>
</reference>
<keyword evidence="2" id="KW-1185">Reference proteome</keyword>
<protein>
    <submittedName>
        <fullName evidence="1">Uncharacterized protein</fullName>
    </submittedName>
</protein>
<organism evidence="1 2">
    <name type="scientific">Trichothecium roseum</name>
    <dbReference type="NCBI Taxonomy" id="47278"/>
    <lineage>
        <taxon>Eukaryota</taxon>
        <taxon>Fungi</taxon>
        <taxon>Dikarya</taxon>
        <taxon>Ascomycota</taxon>
        <taxon>Pezizomycotina</taxon>
        <taxon>Sordariomycetes</taxon>
        <taxon>Hypocreomycetidae</taxon>
        <taxon>Hypocreales</taxon>
        <taxon>Hypocreales incertae sedis</taxon>
        <taxon>Trichothecium</taxon>
    </lineage>
</organism>
<evidence type="ECO:0000313" key="1">
    <source>
        <dbReference type="EMBL" id="KAI9903303.1"/>
    </source>
</evidence>